<dbReference type="PANTHER" id="PTHR30055:SF223">
    <property type="entry name" value="HTH-TYPE TRANSCRIPTIONAL REGULATOR UIDR"/>
    <property type="match status" value="1"/>
</dbReference>
<proteinExistence type="predicted"/>
<dbReference type="Gene3D" id="1.10.357.10">
    <property type="entry name" value="Tetracycline Repressor, domain 2"/>
    <property type="match status" value="1"/>
</dbReference>
<sequence>MSYLNREARRETIMRAAMDVALQEGLTAMTVRHIAAQAGVAAGQVHHHFASAGELKSEAFIRLIREMMDIQALGPQASWQERLFSLLGSEDGRLEPYIRLWRQAQLLADGDAELRRAYTLTMTLWHDEVVSTIEGGRRAGEFVPRDSIKNIAWRLIALVCGLDGIYLLGLTDIDDAAFRQHIEYIIQRELLT</sequence>
<evidence type="ECO:0000256" key="2">
    <source>
        <dbReference type="PROSITE-ProRule" id="PRU00335"/>
    </source>
</evidence>
<dbReference type="RefSeq" id="WP_048279229.1">
    <property type="nucleotide sequence ID" value="NZ_LDZF01000012.1"/>
</dbReference>
<dbReference type="InterPro" id="IPR036271">
    <property type="entry name" value="Tet_transcr_reg_TetR-rel_C_sf"/>
</dbReference>
<dbReference type="Proteomes" id="UP000036196">
    <property type="component" value="Unassembled WGS sequence"/>
</dbReference>
<dbReference type="GO" id="GO:0003700">
    <property type="term" value="F:DNA-binding transcription factor activity"/>
    <property type="evidence" value="ECO:0007669"/>
    <property type="project" value="TreeGrafter"/>
</dbReference>
<dbReference type="SUPFAM" id="SSF46689">
    <property type="entry name" value="Homeodomain-like"/>
    <property type="match status" value="1"/>
</dbReference>
<dbReference type="PANTHER" id="PTHR30055">
    <property type="entry name" value="HTH-TYPE TRANSCRIPTIONAL REGULATOR RUTR"/>
    <property type="match status" value="1"/>
</dbReference>
<dbReference type="PATRIC" id="fig|61647.15.peg.834"/>
<evidence type="ECO:0000313" key="5">
    <source>
        <dbReference type="Proteomes" id="UP000036196"/>
    </source>
</evidence>
<protein>
    <submittedName>
        <fullName evidence="4">TetR family transcriptional regulator</fullName>
    </submittedName>
</protein>
<dbReference type="AlphaFoldDB" id="A0A0J5L0K9"/>
<keyword evidence="1 2" id="KW-0238">DNA-binding</keyword>
<dbReference type="Pfam" id="PF00440">
    <property type="entry name" value="TetR_N"/>
    <property type="match status" value="1"/>
</dbReference>
<keyword evidence="5" id="KW-1185">Reference proteome</keyword>
<dbReference type="InterPro" id="IPR001647">
    <property type="entry name" value="HTH_TetR"/>
</dbReference>
<evidence type="ECO:0000259" key="3">
    <source>
        <dbReference type="PROSITE" id="PS50977"/>
    </source>
</evidence>
<dbReference type="PROSITE" id="PS50977">
    <property type="entry name" value="HTH_TETR_2"/>
    <property type="match status" value="1"/>
</dbReference>
<dbReference type="STRING" id="61647.LG71_17230"/>
<reference evidence="4 5" key="1">
    <citation type="submission" date="2015-05" db="EMBL/GenBank/DDBJ databases">
        <title>Genome sequences of Pluralibacter gergoviae.</title>
        <authorList>
            <person name="Greninger A.L."/>
            <person name="Miller S."/>
        </authorList>
    </citation>
    <scope>NUCLEOTIDE SEQUENCE [LARGE SCALE GENOMIC DNA]</scope>
    <source>
        <strain evidence="4 5">JS81F13</strain>
    </source>
</reference>
<dbReference type="eggNOG" id="COG1309">
    <property type="taxonomic scope" value="Bacteria"/>
</dbReference>
<dbReference type="EMBL" id="LDZF01000012">
    <property type="protein sequence ID" value="KMK13283.1"/>
    <property type="molecule type" value="Genomic_DNA"/>
</dbReference>
<dbReference type="SUPFAM" id="SSF48498">
    <property type="entry name" value="Tetracyclin repressor-like, C-terminal domain"/>
    <property type="match status" value="1"/>
</dbReference>
<evidence type="ECO:0000313" key="4">
    <source>
        <dbReference type="EMBL" id="KMK13283.1"/>
    </source>
</evidence>
<dbReference type="NCBIfam" id="NF011572">
    <property type="entry name" value="PRK14996.1"/>
    <property type="match status" value="1"/>
</dbReference>
<accession>A0A0J5L0K9</accession>
<dbReference type="InterPro" id="IPR009057">
    <property type="entry name" value="Homeodomain-like_sf"/>
</dbReference>
<dbReference type="InterPro" id="IPR050109">
    <property type="entry name" value="HTH-type_TetR-like_transc_reg"/>
</dbReference>
<dbReference type="PRINTS" id="PR00455">
    <property type="entry name" value="HTHTETR"/>
</dbReference>
<gene>
    <name evidence="4" type="ORF">ABW06_13370</name>
</gene>
<organism evidence="4 5">
    <name type="scientific">Pluralibacter gergoviae</name>
    <name type="common">Enterobacter gergoviae</name>
    <dbReference type="NCBI Taxonomy" id="61647"/>
    <lineage>
        <taxon>Bacteria</taxon>
        <taxon>Pseudomonadati</taxon>
        <taxon>Pseudomonadota</taxon>
        <taxon>Gammaproteobacteria</taxon>
        <taxon>Enterobacterales</taxon>
        <taxon>Enterobacteriaceae</taxon>
        <taxon>Pluralibacter</taxon>
    </lineage>
</organism>
<name>A0A0J5L0K9_PLUGE</name>
<evidence type="ECO:0000256" key="1">
    <source>
        <dbReference type="ARBA" id="ARBA00023125"/>
    </source>
</evidence>
<comment type="caution">
    <text evidence="4">The sequence shown here is derived from an EMBL/GenBank/DDBJ whole genome shotgun (WGS) entry which is preliminary data.</text>
</comment>
<dbReference type="GO" id="GO:0000976">
    <property type="term" value="F:transcription cis-regulatory region binding"/>
    <property type="evidence" value="ECO:0007669"/>
    <property type="project" value="TreeGrafter"/>
</dbReference>
<feature type="domain" description="HTH tetR-type" evidence="3">
    <location>
        <begin position="7"/>
        <end position="67"/>
    </location>
</feature>
<feature type="DNA-binding region" description="H-T-H motif" evidence="2">
    <location>
        <begin position="30"/>
        <end position="49"/>
    </location>
</feature>